<dbReference type="OrthoDB" id="9808061at2"/>
<dbReference type="KEGG" id="aamy:GFC30_2192"/>
<reference evidence="1" key="2">
    <citation type="submission" date="2016-04" db="EMBL/GenBank/DDBJ databases">
        <authorList>
            <person name="Evans L.H."/>
            <person name="Alamgir A."/>
            <person name="Owens N."/>
            <person name="Weber N.D."/>
            <person name="Virtaneva K."/>
            <person name="Barbian K."/>
            <person name="Babar A."/>
            <person name="Rosenke K."/>
        </authorList>
    </citation>
    <scope>NUCLEOTIDE SEQUENCE</scope>
    <source>
        <strain evidence="1">DSM 15939</strain>
    </source>
</reference>
<evidence type="ECO:0000313" key="1">
    <source>
        <dbReference type="EMBL" id="ANB59448.1"/>
    </source>
</evidence>
<dbReference type="RefSeq" id="WP_066322969.1">
    <property type="nucleotide sequence ID" value="NZ_CP015438.1"/>
</dbReference>
<dbReference type="EMBL" id="CP015438">
    <property type="protein sequence ID" value="ANB59448.1"/>
    <property type="molecule type" value="Genomic_DNA"/>
</dbReference>
<evidence type="ECO:0008006" key="5">
    <source>
        <dbReference type="Google" id="ProtNLM"/>
    </source>
</evidence>
<reference evidence="1 4" key="1">
    <citation type="journal article" date="2006" name="Syst. Appl. Microbiol.">
        <title>Anoxybacillus amylolyticus sp. nov., a thermophilic amylase producing bacterium isolated from Mount Rittmann (Antarctica).</title>
        <authorList>
            <person name="Poli A."/>
            <person name="Esposito E."/>
            <person name="Lama L."/>
            <person name="Orlando P."/>
            <person name="Nicolaus G."/>
            <person name="de Appolonia F."/>
            <person name="Gambacorta A."/>
            <person name="Nicolaus B."/>
        </authorList>
    </citation>
    <scope>NUCLEOTIDE SEQUENCE [LARGE SCALE GENOMIC DNA]</scope>
    <source>
        <strain evidence="1 4">DSM 15939</strain>
    </source>
</reference>
<accession>A0A167T4Q9</accession>
<evidence type="ECO:0000313" key="3">
    <source>
        <dbReference type="EMBL" id="ANB60701.1"/>
    </source>
</evidence>
<organism evidence="1 4">
    <name type="scientific">Anoxybacteroides amylolyticum</name>
    <dbReference type="NCBI Taxonomy" id="294699"/>
    <lineage>
        <taxon>Bacteria</taxon>
        <taxon>Bacillati</taxon>
        <taxon>Bacillota</taxon>
        <taxon>Bacilli</taxon>
        <taxon>Bacillales</taxon>
        <taxon>Anoxybacillaceae</taxon>
        <taxon>Anoxybacteroides</taxon>
    </lineage>
</organism>
<evidence type="ECO:0000313" key="4">
    <source>
        <dbReference type="Proteomes" id="UP000076865"/>
    </source>
</evidence>
<dbReference type="EMBL" id="CP015438">
    <property type="protein sequence ID" value="ANB60701.1"/>
    <property type="molecule type" value="Genomic_DNA"/>
</dbReference>
<dbReference type="AlphaFoldDB" id="A0A167T4Q9"/>
<dbReference type="PATRIC" id="fig|294699.3.peg.2261"/>
<dbReference type="NCBIfam" id="NF047593">
    <property type="entry name" value="IS66_ISAeme5_TnpA"/>
    <property type="match status" value="1"/>
</dbReference>
<dbReference type="KEGG" id="aamy:GFC30_763"/>
<dbReference type="Proteomes" id="UP000076865">
    <property type="component" value="Chromosome"/>
</dbReference>
<name>A0A167T4Q9_9BACL</name>
<protein>
    <recommendedName>
        <fullName evidence="5">Transposase</fullName>
    </recommendedName>
</protein>
<gene>
    <name evidence="1" type="ORF">GFC30_2192</name>
    <name evidence="2" type="ORF">GFC30_2288</name>
    <name evidence="3" type="ORF">GFC30_763</name>
</gene>
<sequence length="105" mass="12146">MDKNELRREWEQRIADYRASGLTQAKWCERNRLKVHQLKYWLKRLEGSNATPNPSTKWASVVMADPSIHEEDSIQVKIGECSIEVKQGFNPSLFADVVKVLKTLC</sequence>
<proteinExistence type="predicted"/>
<evidence type="ECO:0000313" key="2">
    <source>
        <dbReference type="EMBL" id="ANB60068.1"/>
    </source>
</evidence>
<keyword evidence="4" id="KW-1185">Reference proteome</keyword>
<dbReference type="EMBL" id="CP015438">
    <property type="protein sequence ID" value="ANB60068.1"/>
    <property type="molecule type" value="Genomic_DNA"/>
</dbReference>
<dbReference type="KEGG" id="aamy:GFC30_2288"/>